<dbReference type="InterPro" id="IPR010992">
    <property type="entry name" value="IHF-like_DNA-bd_dom_sf"/>
</dbReference>
<reference evidence="2" key="1">
    <citation type="journal article" date="2015" name="Front. Microbiol.">
        <title>Combining genomic sequencing methods to explore viral diversity and reveal potential virus-host interactions.</title>
        <authorList>
            <person name="Chow C.E."/>
            <person name="Winget D.M."/>
            <person name="White R.A.III."/>
            <person name="Hallam S.J."/>
            <person name="Suttle C.A."/>
        </authorList>
    </citation>
    <scope>NUCLEOTIDE SEQUENCE</scope>
    <source>
        <strain evidence="2">H4084972</strain>
    </source>
</reference>
<proteinExistence type="inferred from homology"/>
<dbReference type="SUPFAM" id="SSF47729">
    <property type="entry name" value="IHF-like DNA-binding proteins"/>
    <property type="match status" value="1"/>
</dbReference>
<dbReference type="Gene3D" id="4.10.520.10">
    <property type="entry name" value="IHF-like DNA-binding proteins"/>
    <property type="match status" value="1"/>
</dbReference>
<dbReference type="EMBL" id="KR029592">
    <property type="protein sequence ID" value="AKH47378.1"/>
    <property type="molecule type" value="Genomic_DNA"/>
</dbReference>
<evidence type="ECO:0000313" key="2">
    <source>
        <dbReference type="EMBL" id="AKH47378.1"/>
    </source>
</evidence>
<reference evidence="2" key="2">
    <citation type="submission" date="2015-03" db="EMBL/GenBank/DDBJ databases">
        <authorList>
            <person name="Chow C.-E.T."/>
            <person name="Winget D.M."/>
            <person name="White R.A.III."/>
            <person name="Hallam S.J."/>
            <person name="Suttle C.A."/>
        </authorList>
    </citation>
    <scope>NUCLEOTIDE SEQUENCE</scope>
    <source>
        <strain evidence="2">H4084972</strain>
    </source>
</reference>
<dbReference type="Pfam" id="PF00216">
    <property type="entry name" value="Bac_DNA_binding"/>
    <property type="match status" value="1"/>
</dbReference>
<dbReference type="SMART" id="SM00411">
    <property type="entry name" value="BHL"/>
    <property type="match status" value="1"/>
</dbReference>
<dbReference type="InterPro" id="IPR000119">
    <property type="entry name" value="Hist_DNA-bd"/>
</dbReference>
<dbReference type="GO" id="GO:0030527">
    <property type="term" value="F:structural constituent of chromatin"/>
    <property type="evidence" value="ECO:0007669"/>
    <property type="project" value="InterPro"/>
</dbReference>
<sequence>MSRKTIIKAVALETGFSVSKATKIVNSIFNTMVSSLHELPDKEYLVVRGFGKFRVKVTKKREVSQLPTTGPSIIYPRHRIFFKASPKLKAAVNHGD</sequence>
<accession>A0A0F7L729</accession>
<dbReference type="GO" id="GO:0003677">
    <property type="term" value="F:DNA binding"/>
    <property type="evidence" value="ECO:0007669"/>
    <property type="project" value="InterPro"/>
</dbReference>
<evidence type="ECO:0008006" key="3">
    <source>
        <dbReference type="Google" id="ProtNLM"/>
    </source>
</evidence>
<comment type="similarity">
    <text evidence="1">Belongs to the bacterial histone-like protein family.</text>
</comment>
<organism evidence="2">
    <name type="scientific">uncultured marine virus</name>
    <dbReference type="NCBI Taxonomy" id="186617"/>
    <lineage>
        <taxon>Viruses</taxon>
        <taxon>environmental samples</taxon>
    </lineage>
</organism>
<evidence type="ECO:0000256" key="1">
    <source>
        <dbReference type="RuleBase" id="RU003939"/>
    </source>
</evidence>
<protein>
    <recommendedName>
        <fullName evidence="3">Integration host factor subunit beta</fullName>
    </recommendedName>
</protein>
<name>A0A0F7L729_9VIRU</name>